<dbReference type="OrthoDB" id="189968at2759"/>
<evidence type="ECO:0000256" key="4">
    <source>
        <dbReference type="ARBA" id="ARBA00023242"/>
    </source>
</evidence>
<dbReference type="Pfam" id="PF00400">
    <property type="entry name" value="WD40"/>
    <property type="match status" value="3"/>
</dbReference>
<dbReference type="InterPro" id="IPR019775">
    <property type="entry name" value="WD40_repeat_CS"/>
</dbReference>
<evidence type="ECO:0000313" key="8">
    <source>
        <dbReference type="Proteomes" id="UP000267096"/>
    </source>
</evidence>
<feature type="region of interest" description="Disordered" evidence="6">
    <location>
        <begin position="1"/>
        <end position="81"/>
    </location>
</feature>
<proteinExistence type="predicted"/>
<dbReference type="PROSITE" id="PS50294">
    <property type="entry name" value="WD_REPEATS_REGION"/>
    <property type="match status" value="2"/>
</dbReference>
<dbReference type="InterPro" id="IPR036322">
    <property type="entry name" value="WD40_repeat_dom_sf"/>
</dbReference>
<accession>A0A3P6N2E5</accession>
<dbReference type="SUPFAM" id="SSF50978">
    <property type="entry name" value="WD40 repeat-like"/>
    <property type="match status" value="1"/>
</dbReference>
<dbReference type="SMART" id="SM00320">
    <property type="entry name" value="WD40"/>
    <property type="match status" value="3"/>
</dbReference>
<evidence type="ECO:0000256" key="5">
    <source>
        <dbReference type="PROSITE-ProRule" id="PRU00221"/>
    </source>
</evidence>
<dbReference type="PANTHER" id="PTHR19865">
    <property type="entry name" value="U3 SMALL NUCLEOLAR RNA INTERACTING PROTEIN 2"/>
    <property type="match status" value="1"/>
</dbReference>
<feature type="repeat" description="WD" evidence="5">
    <location>
        <begin position="197"/>
        <end position="238"/>
    </location>
</feature>
<evidence type="ECO:0000256" key="1">
    <source>
        <dbReference type="ARBA" id="ARBA00004123"/>
    </source>
</evidence>
<keyword evidence="4" id="KW-0539">Nucleus</keyword>
<dbReference type="Gene3D" id="2.130.10.10">
    <property type="entry name" value="YVTN repeat-like/Quinoprotein amine dehydrogenase"/>
    <property type="match status" value="1"/>
</dbReference>
<dbReference type="InterPro" id="IPR015943">
    <property type="entry name" value="WD40/YVTN_repeat-like_dom_sf"/>
</dbReference>
<dbReference type="GO" id="GO:0032040">
    <property type="term" value="C:small-subunit processome"/>
    <property type="evidence" value="ECO:0007669"/>
    <property type="project" value="TreeGrafter"/>
</dbReference>
<dbReference type="InterPro" id="IPR001680">
    <property type="entry name" value="WD40_rpt"/>
</dbReference>
<evidence type="ECO:0000313" key="7">
    <source>
        <dbReference type="EMBL" id="VDK19021.1"/>
    </source>
</evidence>
<dbReference type="GO" id="GO:0034511">
    <property type="term" value="F:U3 snoRNA binding"/>
    <property type="evidence" value="ECO:0007669"/>
    <property type="project" value="InterPro"/>
</dbReference>
<dbReference type="PROSITE" id="PS00678">
    <property type="entry name" value="WD_REPEATS_1"/>
    <property type="match status" value="1"/>
</dbReference>
<keyword evidence="3" id="KW-0677">Repeat</keyword>
<organism evidence="7 8">
    <name type="scientific">Anisakis simplex</name>
    <name type="common">Herring worm</name>
    <dbReference type="NCBI Taxonomy" id="6269"/>
    <lineage>
        <taxon>Eukaryota</taxon>
        <taxon>Metazoa</taxon>
        <taxon>Ecdysozoa</taxon>
        <taxon>Nematoda</taxon>
        <taxon>Chromadorea</taxon>
        <taxon>Rhabditida</taxon>
        <taxon>Spirurina</taxon>
        <taxon>Ascaridomorpha</taxon>
        <taxon>Ascaridoidea</taxon>
        <taxon>Anisakidae</taxon>
        <taxon>Anisakis</taxon>
        <taxon>Anisakis simplex complex</taxon>
    </lineage>
</organism>
<evidence type="ECO:0000256" key="3">
    <source>
        <dbReference type="ARBA" id="ARBA00022737"/>
    </source>
</evidence>
<sequence length="349" mass="38696">MVASKMPSLFVRDGGRKGDYAASKELKRKQNAAQKMSAGKGQKRSKRNEEISSDEDISADEGRPPVRPGLGPYSGIEEIDDDDQFEDVQQTAYRKAKQLLADIRAEEKTEEGEENDEAVAHRLHEEALSHVVTLHRKIAQTAKLSDSVVQFSTVAVAISHDARYICSCSKDATIVKYDIEEGKKVGQLKYDKKTGGRNCHKGHILALAISAQDRFLVSGGQDAVIRVWNFVSLDLVKELTGHKNAITGLTFRLGTQQLFSCSRDRSVKAWDLDQMGYVDTMFGHVDAVMGIDILGRRCEASLTDSLSCVSEKILLAISTKQAGYGNFYIQDGRKYAIERRNVVFIGNVF</sequence>
<keyword evidence="2 5" id="KW-0853">WD repeat</keyword>
<dbReference type="Proteomes" id="UP000267096">
    <property type="component" value="Unassembled WGS sequence"/>
</dbReference>
<keyword evidence="8" id="KW-1185">Reference proteome</keyword>
<evidence type="ECO:0000256" key="2">
    <source>
        <dbReference type="ARBA" id="ARBA00022574"/>
    </source>
</evidence>
<name>A0A3P6N2E5_ANISI</name>
<dbReference type="PROSITE" id="PS50082">
    <property type="entry name" value="WD_REPEATS_2"/>
    <property type="match status" value="2"/>
</dbReference>
<feature type="compositionally biased region" description="Basic and acidic residues" evidence="6">
    <location>
        <begin position="13"/>
        <end position="25"/>
    </location>
</feature>
<dbReference type="EMBL" id="UYRR01001875">
    <property type="protein sequence ID" value="VDK19021.1"/>
    <property type="molecule type" value="Genomic_DNA"/>
</dbReference>
<dbReference type="InterPro" id="IPR039241">
    <property type="entry name" value="Rrp9-like"/>
</dbReference>
<dbReference type="PANTHER" id="PTHR19865:SF0">
    <property type="entry name" value="U3 SMALL NUCLEOLAR RNA-INTERACTING PROTEIN 2"/>
    <property type="match status" value="1"/>
</dbReference>
<protein>
    <submittedName>
        <fullName evidence="7">Uncharacterized protein</fullName>
    </submittedName>
</protein>
<evidence type="ECO:0000256" key="6">
    <source>
        <dbReference type="SAM" id="MobiDB-lite"/>
    </source>
</evidence>
<reference evidence="7 8" key="1">
    <citation type="submission" date="2018-11" db="EMBL/GenBank/DDBJ databases">
        <authorList>
            <consortium name="Pathogen Informatics"/>
        </authorList>
    </citation>
    <scope>NUCLEOTIDE SEQUENCE [LARGE SCALE GENOMIC DNA]</scope>
</reference>
<feature type="repeat" description="WD" evidence="5">
    <location>
        <begin position="239"/>
        <end position="280"/>
    </location>
</feature>
<dbReference type="AlphaFoldDB" id="A0A3P6N2E5"/>
<comment type="subcellular location">
    <subcellularLocation>
        <location evidence="1">Nucleus</location>
    </subcellularLocation>
</comment>
<gene>
    <name evidence="7" type="ORF">ASIM_LOCUS1657</name>
</gene>